<feature type="binding site" evidence="9">
    <location>
        <position position="164"/>
    </location>
    <ligand>
        <name>substrate</name>
    </ligand>
</feature>
<dbReference type="InterPro" id="IPR011275">
    <property type="entry name" value="Malate_DH_type3"/>
</dbReference>
<evidence type="ECO:0000256" key="8">
    <source>
        <dbReference type="PIRSR" id="PIRSR000102-1"/>
    </source>
</evidence>
<dbReference type="NCBIfam" id="NF004863">
    <property type="entry name" value="PRK06223.1"/>
    <property type="match status" value="1"/>
</dbReference>
<dbReference type="InterPro" id="IPR022383">
    <property type="entry name" value="Lactate/malate_DH_C"/>
</dbReference>
<dbReference type="InterPro" id="IPR018177">
    <property type="entry name" value="L-lactate_DH_AS"/>
</dbReference>
<keyword evidence="6 10" id="KW-0520">NAD</keyword>
<dbReference type="CDD" id="cd01339">
    <property type="entry name" value="LDH-like_MDH"/>
    <property type="match status" value="1"/>
</dbReference>
<feature type="binding site" evidence="10">
    <location>
        <position position="108"/>
    </location>
    <ligand>
        <name>NAD(+)</name>
        <dbReference type="ChEBI" id="CHEBI:57540"/>
    </ligand>
</feature>
<dbReference type="GO" id="GO:0004459">
    <property type="term" value="F:L-lactate dehydrogenase (NAD+) activity"/>
    <property type="evidence" value="ECO:0007669"/>
    <property type="project" value="InterPro"/>
</dbReference>
<feature type="binding site" evidence="10">
    <location>
        <position position="46"/>
    </location>
    <ligand>
        <name>NAD(+)</name>
        <dbReference type="ChEBI" id="CHEBI:57540"/>
    </ligand>
</feature>
<evidence type="ECO:0000256" key="7">
    <source>
        <dbReference type="ARBA" id="ARBA00048313"/>
    </source>
</evidence>
<dbReference type="PANTHER" id="PTHR43128:SF16">
    <property type="entry name" value="L-LACTATE DEHYDROGENASE"/>
    <property type="match status" value="1"/>
</dbReference>
<dbReference type="InterPro" id="IPR001236">
    <property type="entry name" value="Lactate/malate_DH_N"/>
</dbReference>
<evidence type="ECO:0000256" key="3">
    <source>
        <dbReference type="ARBA" id="ARBA00020382"/>
    </source>
</evidence>
<organism evidence="14 15">
    <name type="scientific">Thermococcus sibiricus (strain DSM 12597 / MM 739)</name>
    <dbReference type="NCBI Taxonomy" id="604354"/>
    <lineage>
        <taxon>Archaea</taxon>
        <taxon>Methanobacteriati</taxon>
        <taxon>Methanobacteriota</taxon>
        <taxon>Thermococci</taxon>
        <taxon>Thermococcales</taxon>
        <taxon>Thermococcaceae</taxon>
        <taxon>Thermococcus</taxon>
    </lineage>
</organism>
<dbReference type="EMBL" id="CP001463">
    <property type="protein sequence ID" value="ACS90684.1"/>
    <property type="molecule type" value="Genomic_DNA"/>
</dbReference>
<dbReference type="Pfam" id="PF00056">
    <property type="entry name" value="Ldh_1_N"/>
    <property type="match status" value="1"/>
</dbReference>
<dbReference type="AlphaFoldDB" id="C6A4Y9"/>
<comment type="catalytic activity">
    <reaction evidence="7">
        <text>(S)-malate + NAD(+) = oxaloacetate + NADH + H(+)</text>
        <dbReference type="Rhea" id="RHEA:21432"/>
        <dbReference type="ChEBI" id="CHEBI:15378"/>
        <dbReference type="ChEBI" id="CHEBI:15589"/>
        <dbReference type="ChEBI" id="CHEBI:16452"/>
        <dbReference type="ChEBI" id="CHEBI:57540"/>
        <dbReference type="ChEBI" id="CHEBI:57945"/>
        <dbReference type="EC" id="1.1.1.37"/>
    </reaction>
</comment>
<dbReference type="PIRSF" id="PIRSF000102">
    <property type="entry name" value="Lac_mal_DH"/>
    <property type="match status" value="1"/>
</dbReference>
<dbReference type="Gene3D" id="3.40.50.720">
    <property type="entry name" value="NAD(P)-binding Rossmann-like Domain"/>
    <property type="match status" value="1"/>
</dbReference>
<dbReference type="Proteomes" id="UP000009079">
    <property type="component" value="Chromosome"/>
</dbReference>
<evidence type="ECO:0000256" key="5">
    <source>
        <dbReference type="ARBA" id="ARBA00023002"/>
    </source>
</evidence>
<keyword evidence="5 11" id="KW-0560">Oxidoreductase</keyword>
<feature type="domain" description="Lactate/malate dehydrogenase N-terminal" evidence="12">
    <location>
        <begin position="15"/>
        <end position="155"/>
    </location>
</feature>
<evidence type="ECO:0000256" key="2">
    <source>
        <dbReference type="ARBA" id="ARBA00012995"/>
    </source>
</evidence>
<evidence type="ECO:0000256" key="1">
    <source>
        <dbReference type="ARBA" id="ARBA00008104"/>
    </source>
</evidence>
<evidence type="ECO:0000259" key="12">
    <source>
        <dbReference type="Pfam" id="PF00056"/>
    </source>
</evidence>
<keyword evidence="4" id="KW-0816">Tricarboxylic acid cycle</keyword>
<dbReference type="GO" id="GO:0006099">
    <property type="term" value="P:tricarboxylic acid cycle"/>
    <property type="evidence" value="ECO:0007669"/>
    <property type="project" value="UniProtKB-KW"/>
</dbReference>
<dbReference type="GO" id="GO:0030060">
    <property type="term" value="F:L-malate dehydrogenase (NAD+) activity"/>
    <property type="evidence" value="ECO:0007669"/>
    <property type="project" value="UniProtKB-EC"/>
</dbReference>
<dbReference type="KEGG" id="tsi:TSIB_1633"/>
<sequence length="309" mass="33866">MYFNFVKEQSEVAKMKIGFVGAGRVGSTIAFTCLQQLDVEEIALVDIMENLAIGEAMDLAHAAAGLGKYPEIVGGSDYSILEGSDIVVVTAGSARKPGMSRLDLAMKNAGIIKDVARKIMESSPESKILVITNPVDLMTYVMWKESGKSRNEVFGMGNMLDSMRLKRTLHELGVKNINKAWILGEHGDSMFISRTLIDAENVPELEKVLSEVRFVAAEVIKRKGATFYGPAIAAYRMINAVLNNTKEEMPASVILKGEFGFSDVSVGVPAIIGKNGVEKIVEYPLDPQDMENLRNSVKLLKERLKELGY</sequence>
<keyword evidence="15" id="KW-1185">Reference proteome</keyword>
<dbReference type="SUPFAM" id="SSF56327">
    <property type="entry name" value="LDH C-terminal domain-like"/>
    <property type="match status" value="1"/>
</dbReference>
<evidence type="ECO:0000313" key="15">
    <source>
        <dbReference type="Proteomes" id="UP000009079"/>
    </source>
</evidence>
<feature type="active site" description="Proton acceptor" evidence="8">
    <location>
        <position position="186"/>
    </location>
</feature>
<evidence type="ECO:0000256" key="11">
    <source>
        <dbReference type="RuleBase" id="RU003369"/>
    </source>
</evidence>
<evidence type="ECO:0000259" key="13">
    <source>
        <dbReference type="Pfam" id="PF02866"/>
    </source>
</evidence>
<evidence type="ECO:0000256" key="9">
    <source>
        <dbReference type="PIRSR" id="PIRSR000102-2"/>
    </source>
</evidence>
<dbReference type="STRING" id="604354.TSIB_1633"/>
<feature type="domain" description="Lactate/malate dehydrogenase C-terminal" evidence="13">
    <location>
        <begin position="160"/>
        <end position="306"/>
    </location>
</feature>
<dbReference type="SMR" id="C6A4Y9"/>
<feature type="binding site" evidence="10">
    <location>
        <begin position="21"/>
        <end position="26"/>
    </location>
    <ligand>
        <name>NAD(+)</name>
        <dbReference type="ChEBI" id="CHEBI:57540"/>
    </ligand>
</feature>
<evidence type="ECO:0000313" key="14">
    <source>
        <dbReference type="EMBL" id="ACS90684.1"/>
    </source>
</evidence>
<name>C6A4Y9_THESM</name>
<evidence type="ECO:0000256" key="6">
    <source>
        <dbReference type="ARBA" id="ARBA00023027"/>
    </source>
</evidence>
<evidence type="ECO:0000256" key="10">
    <source>
        <dbReference type="PIRSR" id="PIRSR000102-3"/>
    </source>
</evidence>
<dbReference type="Gene3D" id="3.90.110.10">
    <property type="entry name" value="Lactate dehydrogenase/glycoside hydrolase, family 4, C-terminal"/>
    <property type="match status" value="1"/>
</dbReference>
<dbReference type="Pfam" id="PF02866">
    <property type="entry name" value="Ldh_1_C"/>
    <property type="match status" value="1"/>
</dbReference>
<proteinExistence type="inferred from homology"/>
<dbReference type="InterPro" id="IPR036291">
    <property type="entry name" value="NAD(P)-bd_dom_sf"/>
</dbReference>
<dbReference type="EC" id="1.1.1.37" evidence="2"/>
<dbReference type="PANTHER" id="PTHR43128">
    <property type="entry name" value="L-2-HYDROXYCARBOXYLATE DEHYDROGENASE (NAD(P)(+))"/>
    <property type="match status" value="1"/>
</dbReference>
<accession>C6A4Y9</accession>
<dbReference type="PRINTS" id="PR00086">
    <property type="entry name" value="LLDHDRGNASE"/>
</dbReference>
<reference evidence="14 15" key="1">
    <citation type="journal article" date="2009" name="Appl. Environ. Microbiol.">
        <title>Metabolic versatility and indigenous origin of the archaeon Thermococcus sibiricus, isolated from a siberian oil reservoir, as revealed by genome analysis.</title>
        <authorList>
            <person name="Mardanov A.V."/>
            <person name="Ravin N.V."/>
            <person name="Svetlitchnyi V.A."/>
            <person name="Beletsky A.V."/>
            <person name="Miroshnichenko M.L."/>
            <person name="Bonch-Osmolovskaya E.A."/>
            <person name="Skryabin K.G."/>
        </authorList>
    </citation>
    <scope>NUCLEOTIDE SEQUENCE [LARGE SCALE GENOMIC DNA]</scope>
    <source>
        <strain evidence="15">DSM 12597 / MM 739</strain>
    </source>
</reference>
<dbReference type="InterPro" id="IPR015955">
    <property type="entry name" value="Lactate_DH/Glyco_Ohase_4_C"/>
</dbReference>
<protein>
    <recommendedName>
        <fullName evidence="3">Malate dehydrogenase</fullName>
        <ecNumber evidence="2">1.1.1.37</ecNumber>
    </recommendedName>
</protein>
<feature type="binding site" evidence="9">
    <location>
        <position position="101"/>
    </location>
    <ligand>
        <name>substrate</name>
    </ligand>
</feature>
<dbReference type="GO" id="GO:0006089">
    <property type="term" value="P:lactate metabolic process"/>
    <property type="evidence" value="ECO:0007669"/>
    <property type="project" value="TreeGrafter"/>
</dbReference>
<dbReference type="FunFam" id="3.40.50.720:FF:000018">
    <property type="entry name" value="Malate dehydrogenase"/>
    <property type="match status" value="1"/>
</dbReference>
<gene>
    <name evidence="14" type="ordered locus">TSIB_1633</name>
</gene>
<dbReference type="eggNOG" id="arCOG00246">
    <property type="taxonomic scope" value="Archaea"/>
</dbReference>
<dbReference type="InterPro" id="IPR001557">
    <property type="entry name" value="L-lactate/malate_DH"/>
</dbReference>
<evidence type="ECO:0000256" key="4">
    <source>
        <dbReference type="ARBA" id="ARBA00022532"/>
    </source>
</evidence>
<dbReference type="HOGENOM" id="CLU_045401_2_1_2"/>
<dbReference type="SUPFAM" id="SSF51735">
    <property type="entry name" value="NAD(P)-binding Rossmann-fold domains"/>
    <property type="match status" value="1"/>
</dbReference>
<feature type="binding site" evidence="9">
    <location>
        <position position="95"/>
    </location>
    <ligand>
        <name>substrate</name>
    </ligand>
</feature>
<feature type="binding site" evidence="9">
    <location>
        <position position="133"/>
    </location>
    <ligand>
        <name>substrate</name>
    </ligand>
</feature>
<feature type="binding site" evidence="10">
    <location>
        <begin position="131"/>
        <end position="133"/>
    </location>
    <ligand>
        <name>NAD(+)</name>
        <dbReference type="ChEBI" id="CHEBI:57540"/>
    </ligand>
</feature>
<comment type="similarity">
    <text evidence="1 11">Belongs to the LDH/MDH superfamily.</text>
</comment>
<dbReference type="PROSITE" id="PS00064">
    <property type="entry name" value="L_LDH"/>
    <property type="match status" value="1"/>
</dbReference>